<feature type="region of interest" description="Disordered" evidence="1">
    <location>
        <begin position="1"/>
        <end position="42"/>
    </location>
</feature>
<protein>
    <submittedName>
        <fullName evidence="2">Uncharacterized protein</fullName>
    </submittedName>
</protein>
<evidence type="ECO:0000313" key="2">
    <source>
        <dbReference type="EMBL" id="ACO33471.1"/>
    </source>
</evidence>
<feature type="compositionally biased region" description="Basic and acidic residues" evidence="1">
    <location>
        <begin position="31"/>
        <end position="42"/>
    </location>
</feature>
<proteinExistence type="predicted"/>
<evidence type="ECO:0000313" key="3">
    <source>
        <dbReference type="Proteomes" id="UP000002207"/>
    </source>
</evidence>
<reference evidence="2 3" key="1">
    <citation type="journal article" date="2009" name="Appl. Environ. Microbiol.">
        <title>Three genomes from the phylum Acidobacteria provide insight into the lifestyles of these microorganisms in soils.</title>
        <authorList>
            <person name="Ward N.L."/>
            <person name="Challacombe J.F."/>
            <person name="Janssen P.H."/>
            <person name="Henrissat B."/>
            <person name="Coutinho P.M."/>
            <person name="Wu M."/>
            <person name="Xie G."/>
            <person name="Haft D.H."/>
            <person name="Sait M."/>
            <person name="Badger J."/>
            <person name="Barabote R.D."/>
            <person name="Bradley B."/>
            <person name="Brettin T.S."/>
            <person name="Brinkac L.M."/>
            <person name="Bruce D."/>
            <person name="Creasy T."/>
            <person name="Daugherty S.C."/>
            <person name="Davidsen T.M."/>
            <person name="DeBoy R.T."/>
            <person name="Detter J.C."/>
            <person name="Dodson R.J."/>
            <person name="Durkin A.S."/>
            <person name="Ganapathy A."/>
            <person name="Gwinn-Giglio M."/>
            <person name="Han C.S."/>
            <person name="Khouri H."/>
            <person name="Kiss H."/>
            <person name="Kothari S.P."/>
            <person name="Madupu R."/>
            <person name="Nelson K.E."/>
            <person name="Nelson W.C."/>
            <person name="Paulsen I."/>
            <person name="Penn K."/>
            <person name="Ren Q."/>
            <person name="Rosovitz M.J."/>
            <person name="Selengut J.D."/>
            <person name="Shrivastava S."/>
            <person name="Sullivan S.A."/>
            <person name="Tapia R."/>
            <person name="Thompson L.S."/>
            <person name="Watkins K.L."/>
            <person name="Yang Q."/>
            <person name="Yu C."/>
            <person name="Zafar N."/>
            <person name="Zhou L."/>
            <person name="Kuske C.R."/>
        </authorList>
    </citation>
    <scope>NUCLEOTIDE SEQUENCE [LARGE SCALE GENOMIC DNA]</scope>
    <source>
        <strain evidence="3">ATCC 51196 / DSM 11244 / BCRC 80197 / JCM 7670 / NBRC 15755 / NCIMB 13165 / 161</strain>
    </source>
</reference>
<name>C1F296_ACIC5</name>
<dbReference type="STRING" id="240015.ACP_0757"/>
<dbReference type="InParanoid" id="C1F296"/>
<dbReference type="AlphaFoldDB" id="C1F296"/>
<gene>
    <name evidence="2" type="ordered locus">ACP_0757</name>
</gene>
<keyword evidence="3" id="KW-1185">Reference proteome</keyword>
<evidence type="ECO:0000256" key="1">
    <source>
        <dbReference type="SAM" id="MobiDB-lite"/>
    </source>
</evidence>
<dbReference type="Proteomes" id="UP000002207">
    <property type="component" value="Chromosome"/>
</dbReference>
<dbReference type="HOGENOM" id="CLU_3245754_0_0_0"/>
<accession>C1F296</accession>
<dbReference type="EMBL" id="CP001472">
    <property type="protein sequence ID" value="ACO33471.1"/>
    <property type="molecule type" value="Genomic_DNA"/>
</dbReference>
<dbReference type="KEGG" id="aca:ACP_0757"/>
<sequence length="42" mass="4848">MIENLSASEEIPTDFRQLAPGKNVPLSSTLEMRKSDHQRQHR</sequence>
<organism evidence="2 3">
    <name type="scientific">Acidobacterium capsulatum (strain ATCC 51196 / DSM 11244 / BCRC 80197 / JCM 7670 / NBRC 15755 / NCIMB 13165 / 161)</name>
    <dbReference type="NCBI Taxonomy" id="240015"/>
    <lineage>
        <taxon>Bacteria</taxon>
        <taxon>Pseudomonadati</taxon>
        <taxon>Acidobacteriota</taxon>
        <taxon>Terriglobia</taxon>
        <taxon>Terriglobales</taxon>
        <taxon>Acidobacteriaceae</taxon>
        <taxon>Acidobacterium</taxon>
    </lineage>
</organism>